<keyword evidence="2" id="KW-1185">Reference proteome</keyword>
<evidence type="ECO:0000313" key="1">
    <source>
        <dbReference type="EMBL" id="NYE82985.1"/>
    </source>
</evidence>
<dbReference type="Proteomes" id="UP000542125">
    <property type="component" value="Unassembled WGS sequence"/>
</dbReference>
<comment type="caution">
    <text evidence="1">The sequence shown here is derived from an EMBL/GenBank/DDBJ whole genome shotgun (WGS) entry which is preliminary data.</text>
</comment>
<proteinExistence type="predicted"/>
<protein>
    <submittedName>
        <fullName evidence="1">Uncharacterized protein</fullName>
    </submittedName>
</protein>
<dbReference type="RefSeq" id="WP_179586296.1">
    <property type="nucleotide sequence ID" value="NZ_JACBYR010000001.1"/>
</dbReference>
<dbReference type="EMBL" id="JACBYR010000001">
    <property type="protein sequence ID" value="NYE82985.1"/>
    <property type="molecule type" value="Genomic_DNA"/>
</dbReference>
<name>A0A7Y9ITU2_9BURK</name>
<accession>A0A7Y9ITU2</accession>
<organism evidence="1 2">
    <name type="scientific">Pigmentiphaga litoralis</name>
    <dbReference type="NCBI Taxonomy" id="516702"/>
    <lineage>
        <taxon>Bacteria</taxon>
        <taxon>Pseudomonadati</taxon>
        <taxon>Pseudomonadota</taxon>
        <taxon>Betaproteobacteria</taxon>
        <taxon>Burkholderiales</taxon>
        <taxon>Alcaligenaceae</taxon>
        <taxon>Pigmentiphaga</taxon>
    </lineage>
</organism>
<evidence type="ECO:0000313" key="2">
    <source>
        <dbReference type="Proteomes" id="UP000542125"/>
    </source>
</evidence>
<dbReference type="AlphaFoldDB" id="A0A7Y9ITU2"/>
<sequence length="148" mass="16221">MDAPLQGFPSIRTAFDRSLWLTTLRPLEDADAAPRDRLEAYFELLDFICDARLGDRAGNDASQAPDASDQDEALAGALDLLTYTRALLARLMRQAAAGSPRDLPERVDAVMASGLAVTTSVAGHRHHDHRPHLHLRLKAARQFALQAL</sequence>
<reference evidence="1 2" key="1">
    <citation type="submission" date="2020-07" db="EMBL/GenBank/DDBJ databases">
        <title>Genomic Encyclopedia of Type Strains, Phase IV (KMG-V): Genome sequencing to study the core and pangenomes of soil and plant-associated prokaryotes.</title>
        <authorList>
            <person name="Whitman W."/>
        </authorList>
    </citation>
    <scope>NUCLEOTIDE SEQUENCE [LARGE SCALE GENOMIC DNA]</scope>
    <source>
        <strain evidence="1 2">SAS40</strain>
    </source>
</reference>
<gene>
    <name evidence="1" type="ORF">FHW18_002256</name>
</gene>